<organism evidence="2 3">
    <name type="scientific">Phyllosticta citribraziliensis</name>
    <dbReference type="NCBI Taxonomy" id="989973"/>
    <lineage>
        <taxon>Eukaryota</taxon>
        <taxon>Fungi</taxon>
        <taxon>Dikarya</taxon>
        <taxon>Ascomycota</taxon>
        <taxon>Pezizomycotina</taxon>
        <taxon>Dothideomycetes</taxon>
        <taxon>Dothideomycetes incertae sedis</taxon>
        <taxon>Botryosphaeriales</taxon>
        <taxon>Phyllostictaceae</taxon>
        <taxon>Phyllosticta</taxon>
    </lineage>
</organism>
<feature type="compositionally biased region" description="Low complexity" evidence="1">
    <location>
        <begin position="96"/>
        <end position="113"/>
    </location>
</feature>
<dbReference type="EMBL" id="JBBPEH010000004">
    <property type="protein sequence ID" value="KAK7540061.1"/>
    <property type="molecule type" value="Genomic_DNA"/>
</dbReference>
<dbReference type="RefSeq" id="XP_066657332.1">
    <property type="nucleotide sequence ID" value="XM_066802949.1"/>
</dbReference>
<protein>
    <submittedName>
        <fullName evidence="2">Uncharacterized protein</fullName>
    </submittedName>
</protein>
<evidence type="ECO:0000256" key="1">
    <source>
        <dbReference type="SAM" id="MobiDB-lite"/>
    </source>
</evidence>
<dbReference type="Proteomes" id="UP001360953">
    <property type="component" value="Unassembled WGS sequence"/>
</dbReference>
<evidence type="ECO:0000313" key="3">
    <source>
        <dbReference type="Proteomes" id="UP001360953"/>
    </source>
</evidence>
<name>A0ABR1LZW6_9PEZI</name>
<dbReference type="GeneID" id="92035855"/>
<accession>A0ABR1LZW6</accession>
<keyword evidence="3" id="KW-1185">Reference proteome</keyword>
<gene>
    <name evidence="2" type="ORF">J3D65DRAFT_666718</name>
</gene>
<proteinExistence type="predicted"/>
<feature type="region of interest" description="Disordered" evidence="1">
    <location>
        <begin position="89"/>
        <end position="131"/>
    </location>
</feature>
<evidence type="ECO:0000313" key="2">
    <source>
        <dbReference type="EMBL" id="KAK7540061.1"/>
    </source>
</evidence>
<reference evidence="2 3" key="1">
    <citation type="submission" date="2024-04" db="EMBL/GenBank/DDBJ databases">
        <title>Phyllosticta paracitricarpa is synonymous to the EU quarantine fungus P. citricarpa based on phylogenomic analyses.</title>
        <authorList>
            <consortium name="Lawrence Berkeley National Laboratory"/>
            <person name="Van ingen-buijs V.A."/>
            <person name="Van westerhoven A.C."/>
            <person name="Haridas S."/>
            <person name="Skiadas P."/>
            <person name="Martin F."/>
            <person name="Groenewald J.Z."/>
            <person name="Crous P.W."/>
            <person name="Seidl M.F."/>
        </authorList>
    </citation>
    <scope>NUCLEOTIDE SEQUENCE [LARGE SCALE GENOMIC DNA]</scope>
    <source>
        <strain evidence="2 3">CPC 17464</strain>
    </source>
</reference>
<comment type="caution">
    <text evidence="2">The sequence shown here is derived from an EMBL/GenBank/DDBJ whole genome shotgun (WGS) entry which is preliminary data.</text>
</comment>
<feature type="compositionally biased region" description="Pro residues" evidence="1">
    <location>
        <begin position="114"/>
        <end position="123"/>
    </location>
</feature>
<sequence>MAVSGAKGVVESWMLLIEPQHAGVVQWTNAAGRKTAVWPAWTKSWLRQDWSGNVDEPSEARKATIAAWYAQPMRYAEGTMFADLARAMNGDDLGRPSRTQQQQQQQQQQDLSTSPPPPPPPPRQSSANNTERHFRGRLARNDFASPLERMGYERLVRERISSELANLVPRLARRETVGGGGGGAAQRREQTLEDEITASIRNIMRVLVMEL</sequence>